<keyword evidence="4" id="KW-1003">Cell membrane</keyword>
<dbReference type="InterPro" id="IPR035906">
    <property type="entry name" value="MetI-like_sf"/>
</dbReference>
<evidence type="ECO:0000313" key="11">
    <source>
        <dbReference type="EMBL" id="CAB4332519.1"/>
    </source>
</evidence>
<protein>
    <submittedName>
        <fullName evidence="11">Unannotated protein</fullName>
    </submittedName>
</protein>
<dbReference type="AlphaFoldDB" id="A0A6J5YWR8"/>
<dbReference type="InterPro" id="IPR000515">
    <property type="entry name" value="MetI-like"/>
</dbReference>
<evidence type="ECO:0000256" key="3">
    <source>
        <dbReference type="ARBA" id="ARBA00022448"/>
    </source>
</evidence>
<keyword evidence="7 9" id="KW-1133">Transmembrane helix</keyword>
<feature type="transmembrane region" description="Helical" evidence="9">
    <location>
        <begin position="117"/>
        <end position="135"/>
    </location>
</feature>
<comment type="subcellular location">
    <subcellularLocation>
        <location evidence="1">Cell membrane</location>
        <topology evidence="1">Multi-pass membrane protein</topology>
    </subcellularLocation>
</comment>
<feature type="transmembrane region" description="Helical" evidence="9">
    <location>
        <begin position="141"/>
        <end position="161"/>
    </location>
</feature>
<dbReference type="Gene3D" id="1.10.3720.10">
    <property type="entry name" value="MetI-like"/>
    <property type="match status" value="1"/>
</dbReference>
<keyword evidence="5 9" id="KW-0812">Transmembrane</keyword>
<dbReference type="Pfam" id="PF00528">
    <property type="entry name" value="BPD_transp_1"/>
    <property type="match status" value="1"/>
</dbReference>
<dbReference type="PANTHER" id="PTHR30614:SF20">
    <property type="entry name" value="GLUTAMINE TRANSPORT SYSTEM PERMEASE PROTEIN GLNP"/>
    <property type="match status" value="1"/>
</dbReference>
<dbReference type="SUPFAM" id="SSF161098">
    <property type="entry name" value="MetI-like"/>
    <property type="match status" value="1"/>
</dbReference>
<name>A0A6J5YWR8_9ZZZZ</name>
<feature type="domain" description="ABC transmembrane type-1" evidence="10">
    <location>
        <begin position="72"/>
        <end position="265"/>
    </location>
</feature>
<dbReference type="NCBIfam" id="TIGR01726">
    <property type="entry name" value="HEQRo_perm_3TM"/>
    <property type="match status" value="1"/>
</dbReference>
<dbReference type="GO" id="GO:0043190">
    <property type="term" value="C:ATP-binding cassette (ABC) transporter complex"/>
    <property type="evidence" value="ECO:0007669"/>
    <property type="project" value="InterPro"/>
</dbReference>
<feature type="transmembrane region" description="Helical" evidence="9">
    <location>
        <begin position="242"/>
        <end position="261"/>
    </location>
</feature>
<dbReference type="EMBL" id="CAESAG010000027">
    <property type="protein sequence ID" value="CAB4332519.1"/>
    <property type="molecule type" value="Genomic_DNA"/>
</dbReference>
<evidence type="ECO:0000256" key="8">
    <source>
        <dbReference type="ARBA" id="ARBA00023136"/>
    </source>
</evidence>
<evidence type="ECO:0000256" key="1">
    <source>
        <dbReference type="ARBA" id="ARBA00004651"/>
    </source>
</evidence>
<dbReference type="PROSITE" id="PS50928">
    <property type="entry name" value="ABC_TM1"/>
    <property type="match status" value="1"/>
</dbReference>
<dbReference type="InterPro" id="IPR043429">
    <property type="entry name" value="ArtM/GltK/GlnP/TcyL/YhdX-like"/>
</dbReference>
<sequence>MTYQPSALQLQREAAKRRASRRSILIALASTSAMGLLITILVTGAQGYEKVKESFFNWEYAQKALPSVFEGLLLNLRVLIIAEFFVLLIGLLIAIARTTTSPVLYPVRLVATIYTDLFRGLPLLLVLLLVGLGIPGLRISWVPNSAVVLGTVALVLTYSAYVAEVIRAGIEGVNPTQRQAARALGLSQAQTLEHVVLPQAFRNVTPPLLNDLVSLQKDSGLISVLGAVDAIRAAGIQTAQSFNFTPYLVAGALFVLLTIPLTRFTDWLTRRQDSKQRAQGQW</sequence>
<dbReference type="GO" id="GO:0022857">
    <property type="term" value="F:transmembrane transporter activity"/>
    <property type="evidence" value="ECO:0007669"/>
    <property type="project" value="InterPro"/>
</dbReference>
<comment type="similarity">
    <text evidence="2">Belongs to the binding-protein-dependent transport system permease family. HisMQ subfamily.</text>
</comment>
<keyword evidence="6" id="KW-0029">Amino-acid transport</keyword>
<organism evidence="11">
    <name type="scientific">freshwater metagenome</name>
    <dbReference type="NCBI Taxonomy" id="449393"/>
    <lineage>
        <taxon>unclassified sequences</taxon>
        <taxon>metagenomes</taxon>
        <taxon>ecological metagenomes</taxon>
    </lineage>
</organism>
<keyword evidence="3" id="KW-0813">Transport</keyword>
<reference evidence="11" key="1">
    <citation type="submission" date="2020-05" db="EMBL/GenBank/DDBJ databases">
        <authorList>
            <person name="Chiriac C."/>
            <person name="Salcher M."/>
            <person name="Ghai R."/>
            <person name="Kavagutti S V."/>
        </authorList>
    </citation>
    <scope>NUCLEOTIDE SEQUENCE</scope>
</reference>
<proteinExistence type="inferred from homology"/>
<evidence type="ECO:0000256" key="4">
    <source>
        <dbReference type="ARBA" id="ARBA00022475"/>
    </source>
</evidence>
<dbReference type="CDD" id="cd06261">
    <property type="entry name" value="TM_PBP2"/>
    <property type="match status" value="1"/>
</dbReference>
<evidence type="ECO:0000256" key="5">
    <source>
        <dbReference type="ARBA" id="ARBA00022692"/>
    </source>
</evidence>
<dbReference type="InterPro" id="IPR010065">
    <property type="entry name" value="AA_ABC_transptr_permease_3TM"/>
</dbReference>
<evidence type="ECO:0000256" key="7">
    <source>
        <dbReference type="ARBA" id="ARBA00022989"/>
    </source>
</evidence>
<feature type="transmembrane region" description="Helical" evidence="9">
    <location>
        <begin position="76"/>
        <end position="96"/>
    </location>
</feature>
<evidence type="ECO:0000259" key="10">
    <source>
        <dbReference type="PROSITE" id="PS50928"/>
    </source>
</evidence>
<evidence type="ECO:0000256" key="2">
    <source>
        <dbReference type="ARBA" id="ARBA00010072"/>
    </source>
</evidence>
<evidence type="ECO:0000256" key="6">
    <source>
        <dbReference type="ARBA" id="ARBA00022970"/>
    </source>
</evidence>
<evidence type="ECO:0000256" key="9">
    <source>
        <dbReference type="SAM" id="Phobius"/>
    </source>
</evidence>
<dbReference type="GO" id="GO:0006865">
    <property type="term" value="P:amino acid transport"/>
    <property type="evidence" value="ECO:0007669"/>
    <property type="project" value="UniProtKB-KW"/>
</dbReference>
<accession>A0A6J5YWR8</accession>
<dbReference type="PANTHER" id="PTHR30614">
    <property type="entry name" value="MEMBRANE COMPONENT OF AMINO ACID ABC TRANSPORTER"/>
    <property type="match status" value="1"/>
</dbReference>
<gene>
    <name evidence="11" type="ORF">UFOPK4080_00294</name>
</gene>
<keyword evidence="8 9" id="KW-0472">Membrane</keyword>
<feature type="transmembrane region" description="Helical" evidence="9">
    <location>
        <begin position="24"/>
        <end position="48"/>
    </location>
</feature>